<feature type="non-terminal residue" evidence="1">
    <location>
        <position position="48"/>
    </location>
</feature>
<name>A0A0F9JKZ1_9ZZZZ</name>
<reference evidence="1" key="1">
    <citation type="journal article" date="2015" name="Nature">
        <title>Complex archaea that bridge the gap between prokaryotes and eukaryotes.</title>
        <authorList>
            <person name="Spang A."/>
            <person name="Saw J.H."/>
            <person name="Jorgensen S.L."/>
            <person name="Zaremba-Niedzwiedzka K."/>
            <person name="Martijn J."/>
            <person name="Lind A.E."/>
            <person name="van Eijk R."/>
            <person name="Schleper C."/>
            <person name="Guy L."/>
            <person name="Ettema T.J."/>
        </authorList>
    </citation>
    <scope>NUCLEOTIDE SEQUENCE</scope>
</reference>
<dbReference type="EMBL" id="LAZR01016007">
    <property type="protein sequence ID" value="KKM06381.1"/>
    <property type="molecule type" value="Genomic_DNA"/>
</dbReference>
<dbReference type="Gene3D" id="3.40.50.1950">
    <property type="entry name" value="Flavin prenyltransferase-like"/>
    <property type="match status" value="1"/>
</dbReference>
<comment type="caution">
    <text evidence="1">The sequence shown here is derived from an EMBL/GenBank/DDBJ whole genome shotgun (WGS) entry which is preliminary data.</text>
</comment>
<dbReference type="InterPro" id="IPR036551">
    <property type="entry name" value="Flavin_trans-like"/>
</dbReference>
<proteinExistence type="predicted"/>
<gene>
    <name evidence="1" type="ORF">LCGC14_1744600</name>
</gene>
<sequence length="48" mass="5327">MGKGREETRNEPRKLTEMLVAITGASGVDLAIKLLETLMEKKIDVELV</sequence>
<evidence type="ECO:0000313" key="1">
    <source>
        <dbReference type="EMBL" id="KKM06381.1"/>
    </source>
</evidence>
<organism evidence="1">
    <name type="scientific">marine sediment metagenome</name>
    <dbReference type="NCBI Taxonomy" id="412755"/>
    <lineage>
        <taxon>unclassified sequences</taxon>
        <taxon>metagenomes</taxon>
        <taxon>ecological metagenomes</taxon>
    </lineage>
</organism>
<dbReference type="GO" id="GO:0003824">
    <property type="term" value="F:catalytic activity"/>
    <property type="evidence" value="ECO:0007669"/>
    <property type="project" value="InterPro"/>
</dbReference>
<accession>A0A0F9JKZ1</accession>
<dbReference type="AlphaFoldDB" id="A0A0F9JKZ1"/>
<protein>
    <recommendedName>
        <fullName evidence="2">Flavoprotein domain-containing protein</fullName>
    </recommendedName>
</protein>
<evidence type="ECO:0008006" key="2">
    <source>
        <dbReference type="Google" id="ProtNLM"/>
    </source>
</evidence>